<dbReference type="InterPro" id="IPR052523">
    <property type="entry name" value="Trichothecene_AcTrans"/>
</dbReference>
<evidence type="ECO:0000313" key="4">
    <source>
        <dbReference type="Proteomes" id="UP000242180"/>
    </source>
</evidence>
<dbReference type="Gene3D" id="3.40.630.30">
    <property type="match status" value="1"/>
</dbReference>
<comment type="caution">
    <text evidence="3">The sequence shown here is derived from an EMBL/GenBank/DDBJ whole genome shotgun (WGS) entry which is preliminary data.</text>
</comment>
<dbReference type="InterPro" id="IPR000182">
    <property type="entry name" value="GNAT_dom"/>
</dbReference>
<evidence type="ECO:0000259" key="2">
    <source>
        <dbReference type="PROSITE" id="PS51186"/>
    </source>
</evidence>
<dbReference type="Proteomes" id="UP000242180">
    <property type="component" value="Unassembled WGS sequence"/>
</dbReference>
<proteinExistence type="predicted"/>
<dbReference type="STRING" id="13706.A0A1X2HSJ7"/>
<dbReference type="InParanoid" id="A0A1X2HSJ7"/>
<name>A0A1X2HSJ7_SYNRA</name>
<reference evidence="3 4" key="1">
    <citation type="submission" date="2016-07" db="EMBL/GenBank/DDBJ databases">
        <title>Pervasive Adenine N6-methylation of Active Genes in Fungi.</title>
        <authorList>
            <consortium name="DOE Joint Genome Institute"/>
            <person name="Mondo S.J."/>
            <person name="Dannebaum R.O."/>
            <person name="Kuo R.C."/>
            <person name="Labutti K."/>
            <person name="Haridas S."/>
            <person name="Kuo A."/>
            <person name="Salamov A."/>
            <person name="Ahrendt S.R."/>
            <person name="Lipzen A."/>
            <person name="Sullivan W."/>
            <person name="Andreopoulos W.B."/>
            <person name="Clum A."/>
            <person name="Lindquist E."/>
            <person name="Daum C."/>
            <person name="Ramamoorthy G.K."/>
            <person name="Gryganskyi A."/>
            <person name="Culley D."/>
            <person name="Magnuson J.K."/>
            <person name="James T.Y."/>
            <person name="O'Malley M.A."/>
            <person name="Stajich J.E."/>
            <person name="Spatafora J.W."/>
            <person name="Visel A."/>
            <person name="Grigoriev I.V."/>
        </authorList>
    </citation>
    <scope>NUCLEOTIDE SEQUENCE [LARGE SCALE GENOMIC DNA]</scope>
    <source>
        <strain evidence="3 4">NRRL 2496</strain>
    </source>
</reference>
<dbReference type="OrthoDB" id="61113at2759"/>
<dbReference type="PANTHER" id="PTHR42791:SF1">
    <property type="entry name" value="N-ACETYLTRANSFERASE DOMAIN-CONTAINING PROTEIN"/>
    <property type="match status" value="1"/>
</dbReference>
<dbReference type="EMBL" id="MCGN01000001">
    <property type="protein sequence ID" value="ORZ02546.1"/>
    <property type="molecule type" value="Genomic_DNA"/>
</dbReference>
<accession>A0A1X2HSJ7</accession>
<evidence type="ECO:0000256" key="1">
    <source>
        <dbReference type="SAM" id="MobiDB-lite"/>
    </source>
</evidence>
<dbReference type="SUPFAM" id="SSF55729">
    <property type="entry name" value="Acyl-CoA N-acyltransferases (Nat)"/>
    <property type="match status" value="1"/>
</dbReference>
<dbReference type="PANTHER" id="PTHR42791">
    <property type="entry name" value="GNAT FAMILY ACETYLTRANSFERASE"/>
    <property type="match status" value="1"/>
</dbReference>
<protein>
    <recommendedName>
        <fullName evidence="2">N-acetyltransferase domain-containing protein</fullName>
    </recommendedName>
</protein>
<keyword evidence="4" id="KW-1185">Reference proteome</keyword>
<sequence>MFVNGLCLGATKEAAHTLTEAYAGDPLLNWCRGPKYEEFLYTLFKNMVHSTSLQSRDFAVQVEGCKGVLVWTNQPQGCPWPHVLNTAKLASYIGWTATIRALMKFQPACDKVRRRVMANYPHYITIGYVGVLPHEQRKGLGSALIEHVTDRADAAHHPIYVQVNDAKAIRFFEKFGFQVKATVNVTGRKQDLPVSLMVREPVVTGDVSEPRPLRLRPGRQHSNYSG</sequence>
<organism evidence="3 4">
    <name type="scientific">Syncephalastrum racemosum</name>
    <name type="common">Filamentous fungus</name>
    <dbReference type="NCBI Taxonomy" id="13706"/>
    <lineage>
        <taxon>Eukaryota</taxon>
        <taxon>Fungi</taxon>
        <taxon>Fungi incertae sedis</taxon>
        <taxon>Mucoromycota</taxon>
        <taxon>Mucoromycotina</taxon>
        <taxon>Mucoromycetes</taxon>
        <taxon>Mucorales</taxon>
        <taxon>Syncephalastraceae</taxon>
        <taxon>Syncephalastrum</taxon>
    </lineage>
</organism>
<dbReference type="Pfam" id="PF00583">
    <property type="entry name" value="Acetyltransf_1"/>
    <property type="match status" value="1"/>
</dbReference>
<dbReference type="GO" id="GO:0016747">
    <property type="term" value="F:acyltransferase activity, transferring groups other than amino-acyl groups"/>
    <property type="evidence" value="ECO:0007669"/>
    <property type="project" value="InterPro"/>
</dbReference>
<dbReference type="InterPro" id="IPR016181">
    <property type="entry name" value="Acyl_CoA_acyltransferase"/>
</dbReference>
<dbReference type="CDD" id="cd04301">
    <property type="entry name" value="NAT_SF"/>
    <property type="match status" value="1"/>
</dbReference>
<dbReference type="AlphaFoldDB" id="A0A1X2HSJ7"/>
<feature type="domain" description="N-acetyltransferase" evidence="2">
    <location>
        <begin position="120"/>
        <end position="199"/>
    </location>
</feature>
<dbReference type="OMA" id="CDKMRRK"/>
<feature type="region of interest" description="Disordered" evidence="1">
    <location>
        <begin position="207"/>
        <end position="226"/>
    </location>
</feature>
<evidence type="ECO:0000313" key="3">
    <source>
        <dbReference type="EMBL" id="ORZ02546.1"/>
    </source>
</evidence>
<dbReference type="PROSITE" id="PS51186">
    <property type="entry name" value="GNAT"/>
    <property type="match status" value="1"/>
</dbReference>
<gene>
    <name evidence="3" type="ORF">BCR43DRAFT_481711</name>
</gene>